<evidence type="ECO:0000256" key="5">
    <source>
        <dbReference type="ARBA" id="ARBA00022679"/>
    </source>
</evidence>
<comment type="function">
    <text evidence="2">Might act as an E3 ubiquitin-protein ligase, or as part of E3 complex, which accepts ubiquitin from specific E2 ubiquitin-conjugating enzymes and then transfers it to substrates.</text>
</comment>
<dbReference type="FunFam" id="3.30.40.10:FF:000019">
    <property type="entry name" value="RBR-type E3 ubiquitin transferase"/>
    <property type="match status" value="1"/>
</dbReference>
<dbReference type="Pfam" id="PF01485">
    <property type="entry name" value="IBR"/>
    <property type="match status" value="1"/>
</dbReference>
<dbReference type="CDD" id="cd22583">
    <property type="entry name" value="Rcat_RBR_ARI7-like"/>
    <property type="match status" value="1"/>
</dbReference>
<accession>A0A1D1ZYT4</accession>
<dbReference type="CDD" id="cd20346">
    <property type="entry name" value="BRcat_RBR_ANKIB1"/>
    <property type="match status" value="1"/>
</dbReference>
<dbReference type="InterPro" id="IPR044066">
    <property type="entry name" value="TRIAD_supradom"/>
</dbReference>
<dbReference type="InterPro" id="IPR001841">
    <property type="entry name" value="Znf_RING"/>
</dbReference>
<sequence length="614" mass="70119">MTDSEPGESDSQANSMEYEDEEFSYGSEAADFDFDDDAGSAGLLSDRKGGYTTLDNTTLQNRVDAAAGRIAELCCMPIGEAARLLHAFKWDTTRLQDEWFSDPDKVKERVGIRETPAPRQDDAEGQCGICFETFPATSMHAAACGHRYCKDCWTGYVHTAVESGPKCLDLRCPDPECSVLVPDAILDAVADDSHKARWRKFLLESFVEMQSGLTWCPAPDCGRAAEAMSVPVTAALDVICDCGSKYCFKCKQEAHRPVDCSTVNLWIIRDSKESENMTWILANTKNCPNCKRHIEKNQGCMHMTCSQCRHEFCWLCLGDWRKHNENTGGYYGCNMYQKARQNGELDEREMQREQAKQSLERYMHYWQRWAENDRAKAKALTHLIKFRERQQEPLSEITATPSSQLKFVEDAWKQVIDCRRILKWTYAEGYYKFTKEDGKKEDLAAEQHERFFVFNQGQAEHYLERLHHKVEKDLQVFLTVEHSETAVEEWAVFREQLIGLTDVTRSHFTKLVNEMEKGLDLALQSYDTVNPKTGGRGADEASTSAKPTRDARAGPRSDAYDPYRMTMKHPRPRPARNMPSQDEAHAWMCQLCTYANTRMSSQQCQMCGTARTQT</sequence>
<dbReference type="InterPro" id="IPR045840">
    <property type="entry name" value="Ariadne"/>
</dbReference>
<evidence type="ECO:0000256" key="3">
    <source>
        <dbReference type="ARBA" id="ARBA00005884"/>
    </source>
</evidence>
<dbReference type="Gene3D" id="3.30.40.10">
    <property type="entry name" value="Zinc/RING finger domain, C3HC4 (zinc finger)"/>
    <property type="match status" value="1"/>
</dbReference>
<dbReference type="PANTHER" id="PTHR11685">
    <property type="entry name" value="RBR FAMILY RING FINGER AND IBR DOMAIN-CONTAINING"/>
    <property type="match status" value="1"/>
</dbReference>
<feature type="domain" description="RING-type" evidence="13">
    <location>
        <begin position="127"/>
        <end position="173"/>
    </location>
</feature>
<keyword evidence="10" id="KW-0862">Zinc</keyword>
<dbReference type="Pfam" id="PF22191">
    <property type="entry name" value="IBR_1"/>
    <property type="match status" value="1"/>
</dbReference>
<evidence type="ECO:0000256" key="11">
    <source>
        <dbReference type="PROSITE-ProRule" id="PRU00175"/>
    </source>
</evidence>
<dbReference type="GO" id="GO:0016567">
    <property type="term" value="P:protein ubiquitination"/>
    <property type="evidence" value="ECO:0007669"/>
    <property type="project" value="InterPro"/>
</dbReference>
<evidence type="ECO:0000259" key="13">
    <source>
        <dbReference type="PROSITE" id="PS50089"/>
    </source>
</evidence>
<keyword evidence="6" id="KW-0479">Metal-binding</keyword>
<dbReference type="PROSITE" id="PS50089">
    <property type="entry name" value="ZF_RING_2"/>
    <property type="match status" value="1"/>
</dbReference>
<evidence type="ECO:0000256" key="4">
    <source>
        <dbReference type="ARBA" id="ARBA00012251"/>
    </source>
</evidence>
<dbReference type="EC" id="2.3.2.31" evidence="4"/>
<name>A0A1D1ZYT4_AUXPR</name>
<proteinExistence type="inferred from homology"/>
<evidence type="ECO:0000313" key="15">
    <source>
        <dbReference type="EMBL" id="JAT72102.1"/>
    </source>
</evidence>
<keyword evidence="9" id="KW-0833">Ubl conjugation pathway</keyword>
<protein>
    <recommendedName>
        <fullName evidence="4">RBR-type E3 ubiquitin transferase</fullName>
        <ecNumber evidence="4">2.3.2.31</ecNumber>
    </recommendedName>
</protein>
<dbReference type="AlphaFoldDB" id="A0A1D1ZYT4"/>
<dbReference type="InterPro" id="IPR017907">
    <property type="entry name" value="Znf_RING_CS"/>
</dbReference>
<comment type="catalytic activity">
    <reaction evidence="1">
        <text>[E2 ubiquitin-conjugating enzyme]-S-ubiquitinyl-L-cysteine + [acceptor protein]-L-lysine = [E2 ubiquitin-conjugating enzyme]-L-cysteine + [acceptor protein]-N(6)-ubiquitinyl-L-lysine.</text>
        <dbReference type="EC" id="2.3.2.31"/>
    </reaction>
</comment>
<organism evidence="15">
    <name type="scientific">Auxenochlorella protothecoides</name>
    <name type="common">Green microalga</name>
    <name type="synonym">Chlorella protothecoides</name>
    <dbReference type="NCBI Taxonomy" id="3075"/>
    <lineage>
        <taxon>Eukaryota</taxon>
        <taxon>Viridiplantae</taxon>
        <taxon>Chlorophyta</taxon>
        <taxon>core chlorophytes</taxon>
        <taxon>Trebouxiophyceae</taxon>
        <taxon>Chlorellales</taxon>
        <taxon>Chlorellaceae</taxon>
        <taxon>Auxenochlorella</taxon>
    </lineage>
</organism>
<dbReference type="FunFam" id="1.20.120.1750:FF:000027">
    <property type="entry name" value="RBR-type E3 ubiquitin transferase"/>
    <property type="match status" value="1"/>
</dbReference>
<feature type="compositionally biased region" description="Basic and acidic residues" evidence="12">
    <location>
        <begin position="547"/>
        <end position="561"/>
    </location>
</feature>
<evidence type="ECO:0000256" key="9">
    <source>
        <dbReference type="ARBA" id="ARBA00022786"/>
    </source>
</evidence>
<dbReference type="EMBL" id="GDKF01006520">
    <property type="protein sequence ID" value="JAT72102.1"/>
    <property type="molecule type" value="Transcribed_RNA"/>
</dbReference>
<dbReference type="PROSITE" id="PS51873">
    <property type="entry name" value="TRIAD"/>
    <property type="match status" value="1"/>
</dbReference>
<evidence type="ECO:0000259" key="14">
    <source>
        <dbReference type="PROSITE" id="PS51873"/>
    </source>
</evidence>
<evidence type="ECO:0000256" key="6">
    <source>
        <dbReference type="ARBA" id="ARBA00022723"/>
    </source>
</evidence>
<dbReference type="InterPro" id="IPR031127">
    <property type="entry name" value="E3_UB_ligase_RBR"/>
</dbReference>
<dbReference type="Pfam" id="PF19422">
    <property type="entry name" value="Ariadne"/>
    <property type="match status" value="1"/>
</dbReference>
<dbReference type="SUPFAM" id="SSF57850">
    <property type="entry name" value="RING/U-box"/>
    <property type="match status" value="3"/>
</dbReference>
<feature type="domain" description="RING-type" evidence="14">
    <location>
        <begin position="123"/>
        <end position="337"/>
    </location>
</feature>
<feature type="region of interest" description="Disordered" evidence="12">
    <location>
        <begin position="530"/>
        <end position="579"/>
    </location>
</feature>
<dbReference type="Gene3D" id="1.20.120.1750">
    <property type="match status" value="1"/>
</dbReference>
<feature type="region of interest" description="Disordered" evidence="12">
    <location>
        <begin position="1"/>
        <end position="27"/>
    </location>
</feature>
<evidence type="ECO:0000256" key="2">
    <source>
        <dbReference type="ARBA" id="ARBA00003976"/>
    </source>
</evidence>
<dbReference type="InterPro" id="IPR002867">
    <property type="entry name" value="IBR_dom"/>
</dbReference>
<comment type="similarity">
    <text evidence="3">Belongs to the RBR family. Ariadne subfamily.</text>
</comment>
<evidence type="ECO:0000256" key="12">
    <source>
        <dbReference type="SAM" id="MobiDB-lite"/>
    </source>
</evidence>
<reference evidence="15" key="1">
    <citation type="submission" date="2015-08" db="EMBL/GenBank/DDBJ databases">
        <authorList>
            <person name="Babu N.S."/>
            <person name="Beckwith C.J."/>
            <person name="Beseler K.G."/>
            <person name="Brison A."/>
            <person name="Carone J.V."/>
            <person name="Caskin T.P."/>
            <person name="Diamond M."/>
            <person name="Durham M.E."/>
            <person name="Foxe J.M."/>
            <person name="Go M."/>
            <person name="Henderson B.A."/>
            <person name="Jones I.B."/>
            <person name="McGettigan J.A."/>
            <person name="Micheletti S.J."/>
            <person name="Nasrallah M.E."/>
            <person name="Ortiz D."/>
            <person name="Piller C.R."/>
            <person name="Privatt S.R."/>
            <person name="Schneider S.L."/>
            <person name="Sharp S."/>
            <person name="Smith T.C."/>
            <person name="Stanton J.D."/>
            <person name="Ullery H.E."/>
            <person name="Wilson R.J."/>
            <person name="Serrano M.G."/>
            <person name="Buck G."/>
            <person name="Lee V."/>
            <person name="Wang Y."/>
            <person name="Carvalho R."/>
            <person name="Voegtly L."/>
            <person name="Shi R."/>
            <person name="Duckworth R."/>
            <person name="Johnson A."/>
            <person name="Loviza R."/>
            <person name="Walstead R."/>
            <person name="Shah Z."/>
            <person name="Kiflezghi M."/>
            <person name="Wade K."/>
            <person name="Ball S.L."/>
            <person name="Bradley K.W."/>
            <person name="Asai D.J."/>
            <person name="Bowman C.A."/>
            <person name="Russell D.A."/>
            <person name="Pope W.H."/>
            <person name="Jacobs-Sera D."/>
            <person name="Hendrix R.W."/>
            <person name="Hatfull G.F."/>
        </authorList>
    </citation>
    <scope>NUCLEOTIDE SEQUENCE</scope>
</reference>
<dbReference type="SMART" id="SM00647">
    <property type="entry name" value="IBR"/>
    <property type="match status" value="2"/>
</dbReference>
<dbReference type="GO" id="GO:0061630">
    <property type="term" value="F:ubiquitin protein ligase activity"/>
    <property type="evidence" value="ECO:0007669"/>
    <property type="project" value="UniProtKB-EC"/>
</dbReference>
<dbReference type="PROSITE" id="PS00518">
    <property type="entry name" value="ZF_RING_1"/>
    <property type="match status" value="1"/>
</dbReference>
<evidence type="ECO:0000256" key="7">
    <source>
        <dbReference type="ARBA" id="ARBA00022737"/>
    </source>
</evidence>
<evidence type="ECO:0000256" key="1">
    <source>
        <dbReference type="ARBA" id="ARBA00001798"/>
    </source>
</evidence>
<gene>
    <name evidence="15" type="ORF">g.38768</name>
</gene>
<dbReference type="GO" id="GO:0008270">
    <property type="term" value="F:zinc ion binding"/>
    <property type="evidence" value="ECO:0007669"/>
    <property type="project" value="UniProtKB-KW"/>
</dbReference>
<keyword evidence="8 11" id="KW-0863">Zinc-finger</keyword>
<keyword evidence="7" id="KW-0677">Repeat</keyword>
<dbReference type="InterPro" id="IPR013083">
    <property type="entry name" value="Znf_RING/FYVE/PHD"/>
</dbReference>
<evidence type="ECO:0000256" key="10">
    <source>
        <dbReference type="ARBA" id="ARBA00022833"/>
    </source>
</evidence>
<keyword evidence="5" id="KW-0808">Transferase</keyword>
<evidence type="ECO:0000256" key="8">
    <source>
        <dbReference type="ARBA" id="ARBA00022771"/>
    </source>
</evidence>